<proteinExistence type="predicted"/>
<accession>A0ABS6S3Q6</accession>
<reference evidence="1 2" key="1">
    <citation type="journal article" date="2020" name="J Geophys Res Biogeosci">
        <title>Magnetotaxis as an Adaptation to Enable Bacterial Shuttling of Microbial Sulfur and Sulfur Cycling Across Aquatic Oxic#Anoxic Interfaces.</title>
        <authorList>
            <person name="Li J."/>
            <person name="Liu P."/>
            <person name="Wang J."/>
            <person name="Roberts A.P."/>
            <person name="Pan Y."/>
        </authorList>
    </citation>
    <scope>NUCLEOTIDE SEQUENCE [LARGE SCALE GENOMIC DNA]</scope>
    <source>
        <strain evidence="1 2">MYR-1_YQ</strain>
    </source>
</reference>
<dbReference type="RefSeq" id="WP_218254099.1">
    <property type="nucleotide sequence ID" value="NZ_JABXWD010000616.1"/>
</dbReference>
<sequence>MSFIGFVLIAAYFVYNIIQVAGDQKAGLPWKVQFKDFLFGFLIDAYYWIKSKF</sequence>
<keyword evidence="2" id="KW-1185">Reference proteome</keyword>
<organism evidence="1 2">
    <name type="scientific">Candidatus Magnetobacterium casense</name>
    <dbReference type="NCBI Taxonomy" id="1455061"/>
    <lineage>
        <taxon>Bacteria</taxon>
        <taxon>Pseudomonadati</taxon>
        <taxon>Nitrospirota</taxon>
        <taxon>Thermodesulfovibrionia</taxon>
        <taxon>Thermodesulfovibrionales</taxon>
        <taxon>Candidatus Magnetobacteriaceae</taxon>
        <taxon>Candidatus Magnetobacterium</taxon>
    </lineage>
</organism>
<name>A0ABS6S3Q6_9BACT</name>
<protein>
    <submittedName>
        <fullName evidence="1">Uncharacterized protein</fullName>
    </submittedName>
</protein>
<dbReference type="EMBL" id="JABXWD010000616">
    <property type="protein sequence ID" value="MBV6343482.1"/>
    <property type="molecule type" value="Genomic_DNA"/>
</dbReference>
<dbReference type="Proteomes" id="UP001196980">
    <property type="component" value="Unassembled WGS sequence"/>
</dbReference>
<evidence type="ECO:0000313" key="2">
    <source>
        <dbReference type="Proteomes" id="UP001196980"/>
    </source>
</evidence>
<comment type="caution">
    <text evidence="1">The sequence shown here is derived from an EMBL/GenBank/DDBJ whole genome shotgun (WGS) entry which is preliminary data.</text>
</comment>
<evidence type="ECO:0000313" key="1">
    <source>
        <dbReference type="EMBL" id="MBV6343482.1"/>
    </source>
</evidence>
<gene>
    <name evidence="1" type="ORF">HWQ67_18065</name>
</gene>